<dbReference type="Gene3D" id="2.40.160.200">
    <property type="entry name" value="LURP1-related"/>
    <property type="match status" value="1"/>
</dbReference>
<gene>
    <name evidence="2" type="ORF">H5410_045451</name>
</gene>
<proteinExistence type="inferred from homology"/>
<reference evidence="2 3" key="1">
    <citation type="submission" date="2020-09" db="EMBL/GenBank/DDBJ databases">
        <title>De no assembly of potato wild relative species, Solanum commersonii.</title>
        <authorList>
            <person name="Cho K."/>
        </authorList>
    </citation>
    <scope>NUCLEOTIDE SEQUENCE [LARGE SCALE GENOMIC DNA]</scope>
    <source>
        <strain evidence="2">LZ3.2</strain>
        <tissue evidence="2">Leaf</tissue>
    </source>
</reference>
<dbReference type="InterPro" id="IPR025659">
    <property type="entry name" value="Tubby-like_C"/>
</dbReference>
<evidence type="ECO:0000313" key="3">
    <source>
        <dbReference type="Proteomes" id="UP000824120"/>
    </source>
</evidence>
<organism evidence="2 3">
    <name type="scientific">Solanum commersonii</name>
    <name type="common">Commerson's wild potato</name>
    <name type="synonym">Commerson's nightshade</name>
    <dbReference type="NCBI Taxonomy" id="4109"/>
    <lineage>
        <taxon>Eukaryota</taxon>
        <taxon>Viridiplantae</taxon>
        <taxon>Streptophyta</taxon>
        <taxon>Embryophyta</taxon>
        <taxon>Tracheophyta</taxon>
        <taxon>Spermatophyta</taxon>
        <taxon>Magnoliopsida</taxon>
        <taxon>eudicotyledons</taxon>
        <taxon>Gunneridae</taxon>
        <taxon>Pentapetalae</taxon>
        <taxon>asterids</taxon>
        <taxon>lamiids</taxon>
        <taxon>Solanales</taxon>
        <taxon>Solanaceae</taxon>
        <taxon>Solanoideae</taxon>
        <taxon>Solaneae</taxon>
        <taxon>Solanum</taxon>
    </lineage>
</organism>
<comment type="caution">
    <text evidence="2">The sequence shown here is derived from an EMBL/GenBank/DDBJ whole genome shotgun (WGS) entry which is preliminary data.</text>
</comment>
<evidence type="ECO:0000256" key="1">
    <source>
        <dbReference type="ARBA" id="ARBA00005437"/>
    </source>
</evidence>
<dbReference type="PANTHER" id="PTHR31087">
    <property type="match status" value="1"/>
</dbReference>
<dbReference type="InterPro" id="IPR038595">
    <property type="entry name" value="LOR_sf"/>
</dbReference>
<dbReference type="AlphaFoldDB" id="A0A9J5X9K3"/>
<dbReference type="InterPro" id="IPR007612">
    <property type="entry name" value="LOR"/>
</dbReference>
<dbReference type="Proteomes" id="UP000824120">
    <property type="component" value="Chromosome 9"/>
</dbReference>
<dbReference type="SUPFAM" id="SSF54518">
    <property type="entry name" value="Tubby C-terminal domain-like"/>
    <property type="match status" value="1"/>
</dbReference>
<comment type="similarity">
    <text evidence="1">Belongs to the LOR family.</text>
</comment>
<evidence type="ECO:0000313" key="2">
    <source>
        <dbReference type="EMBL" id="KAG5585017.1"/>
    </source>
</evidence>
<name>A0A9J5X9K3_SOLCO</name>
<protein>
    <submittedName>
        <fullName evidence="2">Uncharacterized protein</fullName>
    </submittedName>
</protein>
<dbReference type="Pfam" id="PF04525">
    <property type="entry name" value="LOR"/>
    <property type="match status" value="1"/>
</dbReference>
<sequence>MSTYHTITILVGDKDFLFTVKTTSMFQWKTKLVVFLANNNSKEKNFAQMHKKITAKSLLIGKDNFRVTMYPNIDQAFIFSLIVILDAIKYSAGDKSVYFVK</sequence>
<dbReference type="OrthoDB" id="97518at2759"/>
<dbReference type="EMBL" id="JACXVP010000009">
    <property type="protein sequence ID" value="KAG5585017.1"/>
    <property type="molecule type" value="Genomic_DNA"/>
</dbReference>
<dbReference type="PANTHER" id="PTHR31087:SF160">
    <property type="entry name" value="PROTEIN LURP-ONE-RELATED 1-RELATED"/>
    <property type="match status" value="1"/>
</dbReference>
<keyword evidence="3" id="KW-1185">Reference proteome</keyword>
<accession>A0A9J5X9K3</accession>